<proteinExistence type="inferred from homology"/>
<dbReference type="PANTHER" id="PTHR43378:SF2">
    <property type="entry name" value="UDP-3-O-ACYLGLUCOSAMINE N-ACYLTRANSFERASE 1, MITOCHONDRIAL-RELATED"/>
    <property type="match status" value="1"/>
</dbReference>
<dbReference type="InterPro" id="IPR011004">
    <property type="entry name" value="Trimer_LpxA-like_sf"/>
</dbReference>
<evidence type="ECO:0000259" key="8">
    <source>
        <dbReference type="Pfam" id="PF04613"/>
    </source>
</evidence>
<dbReference type="NCBIfam" id="NF002060">
    <property type="entry name" value="PRK00892.1"/>
    <property type="match status" value="1"/>
</dbReference>
<organism evidence="9 10">
    <name type="scientific">Putridiphycobacter roseus</name>
    <dbReference type="NCBI Taxonomy" id="2219161"/>
    <lineage>
        <taxon>Bacteria</taxon>
        <taxon>Pseudomonadati</taxon>
        <taxon>Bacteroidota</taxon>
        <taxon>Flavobacteriia</taxon>
        <taxon>Flavobacteriales</taxon>
        <taxon>Crocinitomicaceae</taxon>
        <taxon>Putridiphycobacter</taxon>
    </lineage>
</organism>
<gene>
    <name evidence="7 9" type="primary">lpxD</name>
    <name evidence="9" type="ORF">DNU06_11500</name>
</gene>
<reference evidence="9 10" key="1">
    <citation type="submission" date="2018-06" db="EMBL/GenBank/DDBJ databases">
        <title>The draft genome sequence of Crocinitomix sp. SM1701.</title>
        <authorList>
            <person name="Zhang X."/>
        </authorList>
    </citation>
    <scope>NUCLEOTIDE SEQUENCE [LARGE SCALE GENOMIC DNA]</scope>
    <source>
        <strain evidence="9 10">SM1701</strain>
    </source>
</reference>
<comment type="caution">
    <text evidence="9">The sequence shown here is derived from an EMBL/GenBank/DDBJ whole genome shotgun (WGS) entry which is preliminary data.</text>
</comment>
<evidence type="ECO:0000313" key="9">
    <source>
        <dbReference type="EMBL" id="PZE16875.1"/>
    </source>
</evidence>
<keyword evidence="1 7" id="KW-0444">Lipid biosynthesis</keyword>
<dbReference type="InterPro" id="IPR020573">
    <property type="entry name" value="UDP_GlcNAc_AcTrfase_non-rep"/>
</dbReference>
<dbReference type="PANTHER" id="PTHR43378">
    <property type="entry name" value="UDP-3-O-ACYLGLUCOSAMINE N-ACYLTRANSFERASE"/>
    <property type="match status" value="1"/>
</dbReference>
<dbReference type="Pfam" id="PF00132">
    <property type="entry name" value="Hexapep"/>
    <property type="match status" value="2"/>
</dbReference>
<dbReference type="Gene3D" id="2.160.10.10">
    <property type="entry name" value="Hexapeptide repeat proteins"/>
    <property type="match status" value="1"/>
</dbReference>
<comment type="subunit">
    <text evidence="7">Homotrimer.</text>
</comment>
<dbReference type="RefSeq" id="WP_111063484.1">
    <property type="nucleotide sequence ID" value="NZ_JBHUCU010000007.1"/>
</dbReference>
<evidence type="ECO:0000256" key="3">
    <source>
        <dbReference type="ARBA" id="ARBA00022679"/>
    </source>
</evidence>
<protein>
    <recommendedName>
        <fullName evidence="7">UDP-3-O-acylglucosamine N-acyltransferase</fullName>
        <ecNumber evidence="7">2.3.1.191</ecNumber>
    </recommendedName>
</protein>
<name>A0A2W1NC09_9FLAO</name>
<dbReference type="NCBIfam" id="TIGR01853">
    <property type="entry name" value="lipid_A_lpxD"/>
    <property type="match status" value="1"/>
</dbReference>
<dbReference type="OrthoDB" id="9784739at2"/>
<keyword evidence="10" id="KW-1185">Reference proteome</keyword>
<dbReference type="Proteomes" id="UP000249248">
    <property type="component" value="Unassembled WGS sequence"/>
</dbReference>
<comment type="similarity">
    <text evidence="7">Belongs to the transferase hexapeptide repeat family. LpxD subfamily.</text>
</comment>
<dbReference type="PROSITE" id="PS00101">
    <property type="entry name" value="HEXAPEP_TRANSFERASES"/>
    <property type="match status" value="1"/>
</dbReference>
<dbReference type="InterPro" id="IPR007691">
    <property type="entry name" value="LpxD"/>
</dbReference>
<evidence type="ECO:0000256" key="2">
    <source>
        <dbReference type="ARBA" id="ARBA00022556"/>
    </source>
</evidence>
<dbReference type="GO" id="GO:0103118">
    <property type="term" value="F:UDP-3-O-[(3R)-3-hydroxyacyl]-glucosamine N-acyltransferase activity"/>
    <property type="evidence" value="ECO:0007669"/>
    <property type="project" value="UniProtKB-EC"/>
</dbReference>
<dbReference type="CDD" id="cd03352">
    <property type="entry name" value="LbH_LpxD"/>
    <property type="match status" value="1"/>
</dbReference>
<dbReference type="AlphaFoldDB" id="A0A2W1NC09"/>
<comment type="pathway">
    <text evidence="7">Bacterial outer membrane biogenesis; LPS lipid A biosynthesis.</text>
</comment>
<dbReference type="Gene3D" id="3.40.1390.10">
    <property type="entry name" value="MurE/MurF, N-terminal domain"/>
    <property type="match status" value="1"/>
</dbReference>
<feature type="domain" description="UDP-3-O-[3-hydroxymyristoyl] glucosamine N-acyltransferase non-repeat region" evidence="8">
    <location>
        <begin position="23"/>
        <end position="92"/>
    </location>
</feature>
<keyword evidence="3 7" id="KW-0808">Transferase</keyword>
<dbReference type="EC" id="2.3.1.191" evidence="7"/>
<dbReference type="Pfam" id="PF04613">
    <property type="entry name" value="LpxD"/>
    <property type="match status" value="1"/>
</dbReference>
<keyword evidence="2 7" id="KW-0441">Lipid A biosynthesis</keyword>
<accession>A0A2W1NC09</accession>
<evidence type="ECO:0000256" key="7">
    <source>
        <dbReference type="HAMAP-Rule" id="MF_00523"/>
    </source>
</evidence>
<dbReference type="SUPFAM" id="SSF51161">
    <property type="entry name" value="Trimeric LpxA-like enzymes"/>
    <property type="match status" value="1"/>
</dbReference>
<dbReference type="EMBL" id="QKSB01000006">
    <property type="protein sequence ID" value="PZE16875.1"/>
    <property type="molecule type" value="Genomic_DNA"/>
</dbReference>
<dbReference type="InterPro" id="IPR018357">
    <property type="entry name" value="Hexapep_transf_CS"/>
</dbReference>
<evidence type="ECO:0000256" key="4">
    <source>
        <dbReference type="ARBA" id="ARBA00022737"/>
    </source>
</evidence>
<comment type="catalytic activity">
    <reaction evidence="7">
        <text>a UDP-3-O-[(3R)-3-hydroxyacyl]-alpha-D-glucosamine + a (3R)-hydroxyacyl-[ACP] = a UDP-2-N,3-O-bis[(3R)-3-hydroxyacyl]-alpha-D-glucosamine + holo-[ACP] + H(+)</text>
        <dbReference type="Rhea" id="RHEA:53836"/>
        <dbReference type="Rhea" id="RHEA-COMP:9685"/>
        <dbReference type="Rhea" id="RHEA-COMP:9945"/>
        <dbReference type="ChEBI" id="CHEBI:15378"/>
        <dbReference type="ChEBI" id="CHEBI:64479"/>
        <dbReference type="ChEBI" id="CHEBI:78827"/>
        <dbReference type="ChEBI" id="CHEBI:137740"/>
        <dbReference type="ChEBI" id="CHEBI:137748"/>
        <dbReference type="EC" id="2.3.1.191"/>
    </reaction>
</comment>
<keyword evidence="6 7" id="KW-0012">Acyltransferase</keyword>
<dbReference type="GO" id="GO:0016020">
    <property type="term" value="C:membrane"/>
    <property type="evidence" value="ECO:0007669"/>
    <property type="project" value="GOC"/>
</dbReference>
<dbReference type="GO" id="GO:0016410">
    <property type="term" value="F:N-acyltransferase activity"/>
    <property type="evidence" value="ECO:0007669"/>
    <property type="project" value="InterPro"/>
</dbReference>
<evidence type="ECO:0000313" key="10">
    <source>
        <dbReference type="Proteomes" id="UP000249248"/>
    </source>
</evidence>
<evidence type="ECO:0000256" key="6">
    <source>
        <dbReference type="ARBA" id="ARBA00023315"/>
    </source>
</evidence>
<keyword evidence="5 7" id="KW-0443">Lipid metabolism</keyword>
<evidence type="ECO:0000256" key="5">
    <source>
        <dbReference type="ARBA" id="ARBA00023098"/>
    </source>
</evidence>
<feature type="active site" description="Proton acceptor" evidence="7">
    <location>
        <position position="243"/>
    </location>
</feature>
<dbReference type="InterPro" id="IPR001451">
    <property type="entry name" value="Hexapep"/>
</dbReference>
<sequence length="348" mass="37695">MEFSAAQIAGILEGEIVGNDAQMITGLSKIEEGKLGTLSFLSNPKYEEYIYETNASIVIVNDTFKPQRALKSTCTLIKVADAYACFAKLLDLYNQAIEKPAKIEKQAYIAESAKVGNEVYIGNFAYIDENVVIGDHSKIYPNVVIGENVKIGKHVKIFPNVTVYRDCIIQDHCTIHAGAVIGADGFGFAPNSENNYQKVPQIGNVILEEHVDIGANTCVDRATLGATIVKKGVKLDNMVQIGHNVEIGENTVIAAQTGIAGSAKLGKNMMVGGQVGIVGHIHLANGTLIGAQAGVPKTIKKEGTTLLGSPAYDAEDYKKSYMGFRRLPQILVRLRQLEEELKQIKESK</sequence>
<dbReference type="GO" id="GO:0009245">
    <property type="term" value="P:lipid A biosynthetic process"/>
    <property type="evidence" value="ECO:0007669"/>
    <property type="project" value="UniProtKB-UniRule"/>
</dbReference>
<dbReference type="UniPathway" id="UPA00973"/>
<keyword evidence="4 7" id="KW-0677">Repeat</keyword>
<comment type="function">
    <text evidence="7">Catalyzes the N-acylation of UDP-3-O-acylglucosamine using 3-hydroxyacyl-ACP as the acyl donor. Is involved in the biosynthesis of lipid A, a phosphorylated glycolipid that anchors the lipopolysaccharide to the outer membrane of the cell.</text>
</comment>
<dbReference type="HAMAP" id="MF_00523">
    <property type="entry name" value="LpxD"/>
    <property type="match status" value="1"/>
</dbReference>
<evidence type="ECO:0000256" key="1">
    <source>
        <dbReference type="ARBA" id="ARBA00022516"/>
    </source>
</evidence>